<dbReference type="AlphaFoldDB" id="A0A2G3E611"/>
<sequence>MQKLQKHGKEYIFPAILTVVLVLLDQITKYLADAALKGTAGISIIKDVFELQYLENTSAAFSLDPITLIHKIFSIQAFDDPQIFLRTKMIFFVILTMIVVCLLIWLFCKIPNNKRFLPMNITLVFFISGAIGNCIDRIWHNYVIDFLYFKLIHFPVFNVADIYVTLSAIAFFILFLFYYKEEDFQAVFPKKQERVS</sequence>
<comment type="function">
    <text evidence="9">This protein specifically catalyzes the removal of signal peptides from prolipoproteins.</text>
</comment>
<organism evidence="10 11">
    <name type="scientific">Agathobacter ruminis</name>
    <dbReference type="NCBI Taxonomy" id="1712665"/>
    <lineage>
        <taxon>Bacteria</taxon>
        <taxon>Bacillati</taxon>
        <taxon>Bacillota</taxon>
        <taxon>Clostridia</taxon>
        <taxon>Lachnospirales</taxon>
        <taxon>Lachnospiraceae</taxon>
        <taxon>Agathobacter</taxon>
    </lineage>
</organism>
<evidence type="ECO:0000313" key="11">
    <source>
        <dbReference type="Proteomes" id="UP000224563"/>
    </source>
</evidence>
<comment type="similarity">
    <text evidence="1 9">Belongs to the peptidase A8 family.</text>
</comment>
<evidence type="ECO:0000256" key="5">
    <source>
        <dbReference type="ARBA" id="ARBA00022750"/>
    </source>
</evidence>
<reference evidence="10 11" key="1">
    <citation type="submission" date="2017-10" db="EMBL/GenBank/DDBJ databases">
        <title>Resolving the taxonomy of Roseburia spp., Eubacterium rectale and Agathobacter spp. through phylogenomic analysis.</title>
        <authorList>
            <person name="Sheridan P.O."/>
            <person name="Walker A.W."/>
            <person name="Duncan S.H."/>
            <person name="Scott K.P."/>
            <person name="Toole P.W.O."/>
            <person name="Luis P."/>
            <person name="Flint H.J."/>
        </authorList>
    </citation>
    <scope>NUCLEOTIDE SEQUENCE [LARGE SCALE GENOMIC DNA]</scope>
    <source>
        <strain evidence="10 11">JK623</strain>
    </source>
</reference>
<comment type="caution">
    <text evidence="10">The sequence shown here is derived from an EMBL/GenBank/DDBJ whole genome shotgun (WGS) entry which is preliminary data.</text>
</comment>
<evidence type="ECO:0000256" key="7">
    <source>
        <dbReference type="ARBA" id="ARBA00022989"/>
    </source>
</evidence>
<keyword evidence="4 9" id="KW-0812">Transmembrane</keyword>
<dbReference type="PANTHER" id="PTHR33695">
    <property type="entry name" value="LIPOPROTEIN SIGNAL PEPTIDASE"/>
    <property type="match status" value="1"/>
</dbReference>
<evidence type="ECO:0000256" key="1">
    <source>
        <dbReference type="ARBA" id="ARBA00006139"/>
    </source>
</evidence>
<evidence type="ECO:0000256" key="2">
    <source>
        <dbReference type="ARBA" id="ARBA00022475"/>
    </source>
</evidence>
<dbReference type="EMBL" id="PDYG01000006">
    <property type="protein sequence ID" value="PHU38585.1"/>
    <property type="molecule type" value="Genomic_DNA"/>
</dbReference>
<keyword evidence="6 9" id="KW-0378">Hydrolase</keyword>
<dbReference type="RefSeq" id="WP_099385487.1">
    <property type="nucleotide sequence ID" value="NZ_JANSWH010000099.1"/>
</dbReference>
<evidence type="ECO:0000256" key="3">
    <source>
        <dbReference type="ARBA" id="ARBA00022670"/>
    </source>
</evidence>
<feature type="transmembrane region" description="Helical" evidence="9">
    <location>
        <begin position="160"/>
        <end position="179"/>
    </location>
</feature>
<accession>A0A2G3E611</accession>
<name>A0A2G3E611_9FIRM</name>
<comment type="subcellular location">
    <subcellularLocation>
        <location evidence="9">Cell membrane</location>
        <topology evidence="9">Multi-pass membrane protein</topology>
    </subcellularLocation>
</comment>
<evidence type="ECO:0000256" key="6">
    <source>
        <dbReference type="ARBA" id="ARBA00022801"/>
    </source>
</evidence>
<dbReference type="GO" id="GO:0005886">
    <property type="term" value="C:plasma membrane"/>
    <property type="evidence" value="ECO:0007669"/>
    <property type="project" value="UniProtKB-SubCell"/>
</dbReference>
<reference evidence="10 11" key="2">
    <citation type="submission" date="2017-10" db="EMBL/GenBank/DDBJ databases">
        <authorList>
            <person name="Banno H."/>
            <person name="Chua N.-H."/>
        </authorList>
    </citation>
    <scope>NUCLEOTIDE SEQUENCE [LARGE SCALE GENOMIC DNA]</scope>
    <source>
        <strain evidence="10 11">JK623</strain>
    </source>
</reference>
<comment type="pathway">
    <text evidence="9">Protein modification; lipoprotein biosynthesis (signal peptide cleavage).</text>
</comment>
<feature type="active site" evidence="9">
    <location>
        <position position="145"/>
    </location>
</feature>
<evidence type="ECO:0000256" key="4">
    <source>
        <dbReference type="ARBA" id="ARBA00022692"/>
    </source>
</evidence>
<dbReference type="UniPathway" id="UPA00665"/>
<evidence type="ECO:0000256" key="8">
    <source>
        <dbReference type="ARBA" id="ARBA00023136"/>
    </source>
</evidence>
<evidence type="ECO:0000313" key="10">
    <source>
        <dbReference type="EMBL" id="PHU38585.1"/>
    </source>
</evidence>
<keyword evidence="8 9" id="KW-0472">Membrane</keyword>
<keyword evidence="10" id="KW-0449">Lipoprotein</keyword>
<feature type="transmembrane region" description="Helical" evidence="9">
    <location>
        <begin position="12"/>
        <end position="32"/>
    </location>
</feature>
<evidence type="ECO:0000256" key="9">
    <source>
        <dbReference type="HAMAP-Rule" id="MF_00161"/>
    </source>
</evidence>
<dbReference type="EC" id="3.4.23.36" evidence="9"/>
<keyword evidence="3 9" id="KW-0645">Protease</keyword>
<dbReference type="GO" id="GO:0004190">
    <property type="term" value="F:aspartic-type endopeptidase activity"/>
    <property type="evidence" value="ECO:0007669"/>
    <property type="project" value="UniProtKB-UniRule"/>
</dbReference>
<feature type="active site" evidence="9">
    <location>
        <position position="161"/>
    </location>
</feature>
<proteinExistence type="inferred from homology"/>
<keyword evidence="11" id="KW-1185">Reference proteome</keyword>
<comment type="catalytic activity">
    <reaction evidence="9">
        <text>Release of signal peptides from bacterial membrane prolipoproteins. Hydrolyzes -Xaa-Yaa-Zaa-|-(S,diacylglyceryl)Cys-, in which Xaa is hydrophobic (preferably Leu), and Yaa (Ala or Ser) and Zaa (Gly or Ala) have small, neutral side chains.</text>
        <dbReference type="EC" id="3.4.23.36"/>
    </reaction>
</comment>
<dbReference type="PANTHER" id="PTHR33695:SF1">
    <property type="entry name" value="LIPOPROTEIN SIGNAL PEPTIDASE"/>
    <property type="match status" value="1"/>
</dbReference>
<feature type="transmembrane region" description="Helical" evidence="9">
    <location>
        <begin position="89"/>
        <end position="108"/>
    </location>
</feature>
<dbReference type="Pfam" id="PF01252">
    <property type="entry name" value="Peptidase_A8"/>
    <property type="match status" value="1"/>
</dbReference>
<protein>
    <recommendedName>
        <fullName evidence="9">Lipoprotein signal peptidase</fullName>
        <ecNumber evidence="9">3.4.23.36</ecNumber>
    </recommendedName>
    <alternativeName>
        <fullName evidence="9">Prolipoprotein signal peptidase</fullName>
    </alternativeName>
    <alternativeName>
        <fullName evidence="9">Signal peptidase II</fullName>
        <shortName evidence="9">SPase II</shortName>
    </alternativeName>
</protein>
<keyword evidence="7 9" id="KW-1133">Transmembrane helix</keyword>
<dbReference type="Proteomes" id="UP000224563">
    <property type="component" value="Unassembled WGS sequence"/>
</dbReference>
<dbReference type="GO" id="GO:0006508">
    <property type="term" value="P:proteolysis"/>
    <property type="evidence" value="ECO:0007669"/>
    <property type="project" value="UniProtKB-KW"/>
</dbReference>
<dbReference type="HAMAP" id="MF_00161">
    <property type="entry name" value="LspA"/>
    <property type="match status" value="1"/>
</dbReference>
<feature type="transmembrane region" description="Helical" evidence="9">
    <location>
        <begin position="120"/>
        <end position="140"/>
    </location>
</feature>
<keyword evidence="2 9" id="KW-1003">Cell membrane</keyword>
<dbReference type="InterPro" id="IPR001872">
    <property type="entry name" value="Peptidase_A8"/>
</dbReference>
<keyword evidence="5 9" id="KW-0064">Aspartyl protease</keyword>
<gene>
    <name evidence="9" type="primary">lspA</name>
    <name evidence="10" type="ORF">CSX02_02355</name>
</gene>